<dbReference type="STRING" id="1038856.BBI15_10720"/>
<keyword evidence="2" id="KW-1185">Reference proteome</keyword>
<proteinExistence type="predicted"/>
<dbReference type="KEGG" id="ppla:BBI15_10720"/>
<name>A0A1C7E9H0_9BACL</name>
<gene>
    <name evidence="1" type="ORF">BBI15_10720</name>
</gene>
<organism evidence="1 2">
    <name type="scientific">Planococcus plakortidis</name>
    <dbReference type="NCBI Taxonomy" id="1038856"/>
    <lineage>
        <taxon>Bacteria</taxon>
        <taxon>Bacillati</taxon>
        <taxon>Bacillota</taxon>
        <taxon>Bacilli</taxon>
        <taxon>Bacillales</taxon>
        <taxon>Caryophanaceae</taxon>
        <taxon>Planococcus</taxon>
    </lineage>
</organism>
<evidence type="ECO:0008006" key="3">
    <source>
        <dbReference type="Google" id="ProtNLM"/>
    </source>
</evidence>
<dbReference type="RefSeq" id="WP_068870865.1">
    <property type="nucleotide sequence ID" value="NZ_CP016539.2"/>
</dbReference>
<protein>
    <recommendedName>
        <fullName evidence="3">Secreted protein</fullName>
    </recommendedName>
</protein>
<dbReference type="AlphaFoldDB" id="A0A1C7E9H0"/>
<dbReference type="EMBL" id="CP016539">
    <property type="protein sequence ID" value="ANU20653.1"/>
    <property type="molecule type" value="Genomic_DNA"/>
</dbReference>
<reference evidence="1" key="1">
    <citation type="submission" date="2016-10" db="EMBL/GenBank/DDBJ databases">
        <authorList>
            <person name="See-Too W.S."/>
        </authorList>
    </citation>
    <scope>NUCLEOTIDE SEQUENCE [LARGE SCALE GENOMIC DNA]</scope>
    <source>
        <strain evidence="1">DSM 23997</strain>
    </source>
</reference>
<dbReference type="Proteomes" id="UP000092650">
    <property type="component" value="Chromosome"/>
</dbReference>
<dbReference type="OrthoDB" id="128043at2"/>
<accession>A0A1C7E9H0</accession>
<sequence length="231" mass="25673">MKHDQHEHHAMDESLPKVQVNTAYNSGIVTVEVRDADNNAVTLTETHEKRMHLVIVSADLETFLHVHPIENASGDFEVEVELPPGRYLAFADITPVGMTYVIEPITITVGKVTETPSIDWEMLAERDSATKEVEGKTVTFHHPKLTAGKSAALSFDLNGETPLPYLGALGHVVVLDEQGEKFIHVHPVSEDKPVFEAQFPSPGFYKLWVEFKFSDAGVLAFPFVMKVADRN</sequence>
<evidence type="ECO:0000313" key="2">
    <source>
        <dbReference type="Proteomes" id="UP000092650"/>
    </source>
</evidence>
<evidence type="ECO:0000313" key="1">
    <source>
        <dbReference type="EMBL" id="ANU20653.1"/>
    </source>
</evidence>